<evidence type="ECO:0000256" key="4">
    <source>
        <dbReference type="ARBA" id="ARBA00022827"/>
    </source>
</evidence>
<evidence type="ECO:0000259" key="5">
    <source>
        <dbReference type="PROSITE" id="PS00624"/>
    </source>
</evidence>
<comment type="similarity">
    <text evidence="2">Belongs to the GMC oxidoreductase family.</text>
</comment>
<evidence type="ECO:0000256" key="1">
    <source>
        <dbReference type="ARBA" id="ARBA00001974"/>
    </source>
</evidence>
<comment type="caution">
    <text evidence="6">The sequence shown here is derived from an EMBL/GenBank/DDBJ whole genome shotgun (WGS) entry which is preliminary data.</text>
</comment>
<evidence type="ECO:0000313" key="6">
    <source>
        <dbReference type="EMBL" id="MDX6848070.1"/>
    </source>
</evidence>
<keyword evidence="3" id="KW-0285">Flavoprotein</keyword>
<feature type="domain" description="Glucose-methanol-choline oxidoreductase N-terminal" evidence="5">
    <location>
        <begin position="335"/>
        <end position="349"/>
    </location>
</feature>
<dbReference type="Proteomes" id="UP001273505">
    <property type="component" value="Unassembled WGS sequence"/>
</dbReference>
<evidence type="ECO:0000256" key="2">
    <source>
        <dbReference type="ARBA" id="ARBA00010790"/>
    </source>
</evidence>
<dbReference type="PRINTS" id="PR00411">
    <property type="entry name" value="PNDRDTASEI"/>
</dbReference>
<proteinExistence type="inferred from homology"/>
<protein>
    <submittedName>
        <fullName evidence="6">GMC family oxidoreductase</fullName>
    </submittedName>
</protein>
<gene>
    <name evidence="6" type="ORF">SCD92_01780</name>
</gene>
<dbReference type="InterPro" id="IPR000172">
    <property type="entry name" value="GMC_OxRdtase_N"/>
</dbReference>
<dbReference type="SUPFAM" id="SSF54373">
    <property type="entry name" value="FAD-linked reductases, C-terminal domain"/>
    <property type="match status" value="1"/>
</dbReference>
<keyword evidence="4" id="KW-0274">FAD</keyword>
<comment type="cofactor">
    <cofactor evidence="1">
        <name>FAD</name>
        <dbReference type="ChEBI" id="CHEBI:57692"/>
    </cofactor>
</comment>
<dbReference type="InterPro" id="IPR007867">
    <property type="entry name" value="GMC_OxRtase_C"/>
</dbReference>
<accession>A0ABU4RT57</accession>
<reference evidence="6 7" key="1">
    <citation type="submission" date="2023-11" db="EMBL/GenBank/DDBJ databases">
        <title>Gilvimarinus fulvus sp. nov., isolated from the surface of Kelp.</title>
        <authorList>
            <person name="Sun Y.Y."/>
            <person name="Gong Y."/>
            <person name="Du Z.J."/>
        </authorList>
    </citation>
    <scope>NUCLEOTIDE SEQUENCE [LARGE SCALE GENOMIC DNA]</scope>
    <source>
        <strain evidence="6 7">SDUM040013</strain>
    </source>
</reference>
<dbReference type="PROSITE" id="PS00624">
    <property type="entry name" value="GMC_OXRED_2"/>
    <property type="match status" value="1"/>
</dbReference>
<sequence>MSEYDYIVVGSGAGGGTVAARLAEYGARVLVLESGQDPVKHKGSDQVSTENRLPEDYEVPVFHAFSTENNEMRWDYFVRHYSDQTQQKKDPKYSPEYLGQPVNGVLYPRAGCLGGCTAHNAMITVYPHNQDWDDIAELTGDDSWNSDTMRSYFEKLEDCHYRPVWRWIYKLFKFNPSRHGFSGWFRTEKAIPIEYVLKDHALVDSLEEQGAVGLRMLPRLWQRLGWIKRGAGDPNDWRLVKNNATGLRYPPLATGKHKRHGTRERLLDVAKKYPERLTIETNALVTRVIIDEQLNARGVEYRKGEKLYRAYQYPSGEVGEVREVYAAKEVILAGGAFNTPQLLMLSGIGDREELETHAIECKLHLPGVGKNLQDRYEVGVVNRMNFDNWEVLKDANYDTKDPQHQEWLKGKGVYTTNGAVLAAIKRSLPSRPLPDLFCFALLAEFKGYFPGYSKLIKNLNYLTWAILKAHTNNTAGYVTLASNDPLDRPYINFRYFDEGNDDTGADLASVVEGIRFVRSMTKPLIDKGLIAEEELPGQDKQSDAELAEFVRNRAWGHHASCTCKIGRDDDPMAVLNSNFQVRGIGNLRVVDASIFPRIPGFFIVTSIYVAAEKAADVIFQSHKS</sequence>
<dbReference type="Gene3D" id="3.30.560.10">
    <property type="entry name" value="Glucose Oxidase, domain 3"/>
    <property type="match status" value="1"/>
</dbReference>
<evidence type="ECO:0000313" key="7">
    <source>
        <dbReference type="Proteomes" id="UP001273505"/>
    </source>
</evidence>
<name>A0ABU4RT57_9GAMM</name>
<dbReference type="Gene3D" id="3.50.50.60">
    <property type="entry name" value="FAD/NAD(P)-binding domain"/>
    <property type="match status" value="1"/>
</dbReference>
<dbReference type="InterPro" id="IPR036188">
    <property type="entry name" value="FAD/NAD-bd_sf"/>
</dbReference>
<dbReference type="EMBL" id="JAXAFO010000002">
    <property type="protein sequence ID" value="MDX6848070.1"/>
    <property type="molecule type" value="Genomic_DNA"/>
</dbReference>
<keyword evidence="7" id="KW-1185">Reference proteome</keyword>
<dbReference type="Pfam" id="PF00732">
    <property type="entry name" value="GMC_oxred_N"/>
    <property type="match status" value="1"/>
</dbReference>
<dbReference type="RefSeq" id="WP_302723224.1">
    <property type="nucleotide sequence ID" value="NZ_JAULRU010000583.1"/>
</dbReference>
<dbReference type="SUPFAM" id="SSF51905">
    <property type="entry name" value="FAD/NAD(P)-binding domain"/>
    <property type="match status" value="1"/>
</dbReference>
<dbReference type="PANTHER" id="PTHR11552:SF147">
    <property type="entry name" value="CHOLINE DEHYDROGENASE, MITOCHONDRIAL"/>
    <property type="match status" value="1"/>
</dbReference>
<dbReference type="Pfam" id="PF05199">
    <property type="entry name" value="GMC_oxred_C"/>
    <property type="match status" value="1"/>
</dbReference>
<evidence type="ECO:0000256" key="3">
    <source>
        <dbReference type="ARBA" id="ARBA00022630"/>
    </source>
</evidence>
<dbReference type="PIRSF" id="PIRSF000137">
    <property type="entry name" value="Alcohol_oxidase"/>
    <property type="match status" value="1"/>
</dbReference>
<organism evidence="6 7">
    <name type="scientific">Gilvimarinus gilvus</name>
    <dbReference type="NCBI Taxonomy" id="3058038"/>
    <lineage>
        <taxon>Bacteria</taxon>
        <taxon>Pseudomonadati</taxon>
        <taxon>Pseudomonadota</taxon>
        <taxon>Gammaproteobacteria</taxon>
        <taxon>Cellvibrionales</taxon>
        <taxon>Cellvibrionaceae</taxon>
        <taxon>Gilvimarinus</taxon>
    </lineage>
</organism>
<dbReference type="InterPro" id="IPR012132">
    <property type="entry name" value="GMC_OxRdtase"/>
</dbReference>
<dbReference type="PANTHER" id="PTHR11552">
    <property type="entry name" value="GLUCOSE-METHANOL-CHOLINE GMC OXIDOREDUCTASE"/>
    <property type="match status" value="1"/>
</dbReference>